<keyword evidence="1" id="KW-0067">ATP-binding</keyword>
<comment type="catalytic activity">
    <reaction evidence="1">
        <text>ATP + H2O = ADP + phosphate + H(+)</text>
        <dbReference type="Rhea" id="RHEA:13065"/>
        <dbReference type="ChEBI" id="CHEBI:15377"/>
        <dbReference type="ChEBI" id="CHEBI:15378"/>
        <dbReference type="ChEBI" id="CHEBI:30616"/>
        <dbReference type="ChEBI" id="CHEBI:43474"/>
        <dbReference type="ChEBI" id="CHEBI:456216"/>
        <dbReference type="EC" id="5.6.2.3"/>
    </reaction>
</comment>
<dbReference type="InterPro" id="IPR051055">
    <property type="entry name" value="PIF1_helicase"/>
</dbReference>
<dbReference type="GO" id="GO:0005524">
    <property type="term" value="F:ATP binding"/>
    <property type="evidence" value="ECO:0007669"/>
    <property type="project" value="UniProtKB-KW"/>
</dbReference>
<reference evidence="4" key="1">
    <citation type="submission" date="2020-04" db="EMBL/GenBank/DDBJ databases">
        <authorList>
            <person name="Alioto T."/>
            <person name="Alioto T."/>
            <person name="Gomez Garrido J."/>
        </authorList>
    </citation>
    <scope>NUCLEOTIDE SEQUENCE</scope>
    <source>
        <strain evidence="4">A484AB</strain>
    </source>
</reference>
<dbReference type="GO" id="GO:0043139">
    <property type="term" value="F:5'-3' DNA helicase activity"/>
    <property type="evidence" value="ECO:0007669"/>
    <property type="project" value="UniProtKB-EC"/>
</dbReference>
<keyword evidence="1" id="KW-0227">DNA damage</keyword>
<evidence type="ECO:0000313" key="5">
    <source>
        <dbReference type="Proteomes" id="UP001152795"/>
    </source>
</evidence>
<gene>
    <name evidence="4" type="ORF">PACLA_8A019348</name>
</gene>
<dbReference type="OrthoDB" id="5983684at2759"/>
<evidence type="ECO:0000259" key="3">
    <source>
        <dbReference type="Pfam" id="PF05970"/>
    </source>
</evidence>
<feature type="non-terminal residue" evidence="4">
    <location>
        <position position="1"/>
    </location>
</feature>
<comment type="caution">
    <text evidence="4">The sequence shown here is derived from an EMBL/GenBank/DDBJ whole genome shotgun (WGS) entry which is preliminary data.</text>
</comment>
<keyword evidence="1" id="KW-0378">Hydrolase</keyword>
<dbReference type="SUPFAM" id="SSF52540">
    <property type="entry name" value="P-loop containing nucleoside triphosphate hydrolases"/>
    <property type="match status" value="2"/>
</dbReference>
<evidence type="ECO:0000313" key="4">
    <source>
        <dbReference type="EMBL" id="CAB4019976.1"/>
    </source>
</evidence>
<dbReference type="InterPro" id="IPR010285">
    <property type="entry name" value="DNA_helicase_pif1-like_DEAD"/>
</dbReference>
<evidence type="ECO:0000256" key="1">
    <source>
        <dbReference type="RuleBase" id="RU363044"/>
    </source>
</evidence>
<keyword evidence="1" id="KW-0233">DNA recombination</keyword>
<keyword evidence="5" id="KW-1185">Reference proteome</keyword>
<dbReference type="GO" id="GO:0000723">
    <property type="term" value="P:telomere maintenance"/>
    <property type="evidence" value="ECO:0007669"/>
    <property type="project" value="InterPro"/>
</dbReference>
<feature type="region of interest" description="Disordered" evidence="2">
    <location>
        <begin position="1"/>
        <end position="36"/>
    </location>
</feature>
<sequence length="1178" mass="135014">AKQSLRRPNQSLRRANKQSLRRAKQSLRRPNQSLRRSEQANTYNIVHLYLADRLIIFSQKHVYSKTIIVTLMLSGDIELNPGPVQNNSPTRLSSNVVLQQRLRRFQLRPFDVGGDGDCFFRAMKQSSACDDDEHWSEDEAEIPAGITDTMLTSPDFVTDNERQHILNVAPVTKLFSSAETQWTHLLRILGILIIKKNCRLASSSPFSHMSKEIQKYIDMDDNEVDQHKDTWKFIKKHLNDMKEEQNYLLAVQSSLKTPTIFLKRKPNELRINNYNAACLSAWRANMDIQFVLDVYACAIYIVSYISKAQKGMSELLRTACEEAKRGNSSIKQQVRDIGNRFLNNVEISAQEAVYIVLQLPMRKSSRQVVFINTSPPEDRVQLLKPLQEINDLEDDSDEIYASGLIKRYTKRPAKLENVSLADWAAWYDSTGKPYIKPSRELDIDNYPLETNLSDNDDNNEEEESEQKNKKRSKARIIRSVCFNKEVDSEKHYRELIMLFTSWRDEITDLLGNCASYQEHYFQVKNTIDEQMKCYAMCSEDLNAIQDQLNNVEDSDENYDLIAPGTQNIERQDEDEGAQDLHPEFNETYDLSGDLGIPSAASNTEQLILHEEQDDVYRGMVQKLNREQKEFFFHVLHLIKTSDNPFYCFLSGGAGVGKSHLTKCLYQAALKYYNTRAGDDFHQVKILMLAPTGKAAYNIKGNTIHSALSIPACQSLKNYKHLDSSRLNTLRCQLGGLKLIFLDEISMVGSTMFNVQINNRLKDIKGSKEDFGGVSMVVIGDLFQLEPVMDRYIFKNLDNSEYAVLAPNKWQDNFNMFELEEIMRQRESKVFAEILNRLREGKHTKDDILKLKERLIKENSIQDPMDVPHLFIQNKKVNEFNERVHNAATGEKFSIKAIDSVIGANSAQLRDKILSQIPDDPRKTKQIASNLQLSVGERTEIALNVRTDDGMTNGAGNVVKKIQLNQIDKPSGIESTWTPIKPITTQFAVGRNQTAQVVRKQFPLRPAAAKTIHRSQAAEMEHLRNEHINIFSETRCMRSDNANPLFVYMASESNKRRSPGYEFTTFFMDTGCYVVSSSYKTERSVEFLRGPDVRMKTAHAKMQEKQSLQFKSGTSDIRCPCFTEAYNRKKKIQQHPHPPPPDLETLLKPSTSIVPKRVGHRPHIRLEKVKHKCDALSIT</sequence>
<evidence type="ECO:0000256" key="2">
    <source>
        <dbReference type="SAM" id="MobiDB-lite"/>
    </source>
</evidence>
<dbReference type="EMBL" id="CACRXK020010720">
    <property type="protein sequence ID" value="CAB4019976.1"/>
    <property type="molecule type" value="Genomic_DNA"/>
</dbReference>
<feature type="non-terminal residue" evidence="4">
    <location>
        <position position="1178"/>
    </location>
</feature>
<dbReference type="GO" id="GO:0016787">
    <property type="term" value="F:hydrolase activity"/>
    <property type="evidence" value="ECO:0007669"/>
    <property type="project" value="UniProtKB-KW"/>
</dbReference>
<accession>A0A6S7IQK4</accession>
<comment type="cofactor">
    <cofactor evidence="1">
        <name>Mg(2+)</name>
        <dbReference type="ChEBI" id="CHEBI:18420"/>
    </cofactor>
</comment>
<dbReference type="Pfam" id="PF05970">
    <property type="entry name" value="PIF1"/>
    <property type="match status" value="1"/>
</dbReference>
<feature type="domain" description="DNA helicase Pif1-like DEAD-box helicase" evidence="3">
    <location>
        <begin position="622"/>
        <end position="844"/>
    </location>
</feature>
<dbReference type="Gene3D" id="3.40.50.300">
    <property type="entry name" value="P-loop containing nucleotide triphosphate hydrolases"/>
    <property type="match status" value="1"/>
</dbReference>
<protein>
    <recommendedName>
        <fullName evidence="1">ATP-dependent DNA helicase</fullName>
        <ecNumber evidence="1">5.6.2.3</ecNumber>
    </recommendedName>
</protein>
<dbReference type="EC" id="5.6.2.3" evidence="1"/>
<keyword evidence="1" id="KW-0234">DNA repair</keyword>
<feature type="compositionally biased region" description="Acidic residues" evidence="2">
    <location>
        <begin position="454"/>
        <end position="464"/>
    </location>
</feature>
<keyword evidence="1" id="KW-0547">Nucleotide-binding</keyword>
<name>A0A6S7IQK4_PARCT</name>
<dbReference type="GO" id="GO:0006281">
    <property type="term" value="P:DNA repair"/>
    <property type="evidence" value="ECO:0007669"/>
    <property type="project" value="UniProtKB-KW"/>
</dbReference>
<organism evidence="4 5">
    <name type="scientific">Paramuricea clavata</name>
    <name type="common">Red gorgonian</name>
    <name type="synonym">Violescent sea-whip</name>
    <dbReference type="NCBI Taxonomy" id="317549"/>
    <lineage>
        <taxon>Eukaryota</taxon>
        <taxon>Metazoa</taxon>
        <taxon>Cnidaria</taxon>
        <taxon>Anthozoa</taxon>
        <taxon>Octocorallia</taxon>
        <taxon>Malacalcyonacea</taxon>
        <taxon>Plexauridae</taxon>
        <taxon>Paramuricea</taxon>
    </lineage>
</organism>
<dbReference type="InterPro" id="IPR027417">
    <property type="entry name" value="P-loop_NTPase"/>
</dbReference>
<dbReference type="Proteomes" id="UP001152795">
    <property type="component" value="Unassembled WGS sequence"/>
</dbReference>
<feature type="compositionally biased region" description="Polar residues" evidence="2">
    <location>
        <begin position="1"/>
        <end position="13"/>
    </location>
</feature>
<dbReference type="PANTHER" id="PTHR47642">
    <property type="entry name" value="ATP-DEPENDENT DNA HELICASE"/>
    <property type="match status" value="1"/>
</dbReference>
<proteinExistence type="inferred from homology"/>
<dbReference type="PANTHER" id="PTHR47642:SF8">
    <property type="entry name" value="ATP-DEPENDENT DNA HELICASE"/>
    <property type="match status" value="1"/>
</dbReference>
<dbReference type="AlphaFoldDB" id="A0A6S7IQK4"/>
<keyword evidence="1 4" id="KW-0347">Helicase</keyword>
<feature type="compositionally biased region" description="Basic residues" evidence="2">
    <location>
        <begin position="14"/>
        <end position="27"/>
    </location>
</feature>
<feature type="region of interest" description="Disordered" evidence="2">
    <location>
        <begin position="446"/>
        <end position="470"/>
    </location>
</feature>
<comment type="similarity">
    <text evidence="1">Belongs to the helicase family.</text>
</comment>
<dbReference type="GO" id="GO:0006310">
    <property type="term" value="P:DNA recombination"/>
    <property type="evidence" value="ECO:0007669"/>
    <property type="project" value="UniProtKB-KW"/>
</dbReference>